<dbReference type="Gene3D" id="3.40.50.300">
    <property type="entry name" value="P-loop containing nucleotide triphosphate hydrolases"/>
    <property type="match status" value="2"/>
</dbReference>
<keyword evidence="1" id="KW-0677">Repeat</keyword>
<dbReference type="SMART" id="SM00382">
    <property type="entry name" value="AAA"/>
    <property type="match status" value="2"/>
</dbReference>
<evidence type="ECO:0000256" key="3">
    <source>
        <dbReference type="ARBA" id="ARBA00022840"/>
    </source>
</evidence>
<evidence type="ECO:0000256" key="2">
    <source>
        <dbReference type="ARBA" id="ARBA00022741"/>
    </source>
</evidence>
<protein>
    <submittedName>
        <fullName evidence="6">ABC transporter ATP-binding protein</fullName>
    </submittedName>
</protein>
<keyword evidence="3 6" id="KW-0067">ATP-binding</keyword>
<name>A0A1A9I7N1_9BACT</name>
<sequence length="529" mass="59292">MLTLQNIAYQHPNKELLFDGIYLTVNKSDKIALVGNNGAGKSTLLKIIAGMLVPVSGQVHCNEPVYYVPQHFGQYDNLTIAQALQIDRKLSALHCILEGDVSEANMNELDDDWSIEERATAALACWQLTKHSLNDPLKMLSGGEKTKVFLAGIAIHQPGMVLMDEPGNHLDVNSRQLLYNYIRHAKETMLIVSHDRTLLNILPITCELTSNSIKTYGGNYDFYKKQKTTEADALQQKIQSREKDLRKAKATEREAIERKQKQDARGRKKQDQAGVPTIMLNTLRNNAEKSTSKLQSTHSEKITAISEELSQSRKELEAIAQMKLDLDNSCLHKGKILINAKAINVQYLQHLLWQQPQSFQVLSGERIAIKGNNGSGKTTLVKMMLGQKNPDHGTIQRAGFTSVYIDQDYSLIDPDTTIYEQAASFNKTGLQEHEIKIRLTRFLFSKTQWNNACATLSGGEKMRLLLCCLTIQNQAPDVLVLDEPTNNLDIQNVDILLNAVNDYQGTVIVISHDIDFLDALQVAKIIELN</sequence>
<evidence type="ECO:0000256" key="4">
    <source>
        <dbReference type="SAM" id="MobiDB-lite"/>
    </source>
</evidence>
<reference evidence="6 7" key="1">
    <citation type="submission" date="2016-05" db="EMBL/GenBank/DDBJ databases">
        <title>Niabella ginsenosidivorans BS26 whole genome sequencing.</title>
        <authorList>
            <person name="Im W.T."/>
            <person name="Siddiqi M.Z."/>
        </authorList>
    </citation>
    <scope>NUCLEOTIDE SEQUENCE [LARGE SCALE GENOMIC DNA]</scope>
    <source>
        <strain evidence="6 7">BS26</strain>
    </source>
</reference>
<dbReference type="PANTHER" id="PTHR19211">
    <property type="entry name" value="ATP-BINDING TRANSPORT PROTEIN-RELATED"/>
    <property type="match status" value="1"/>
</dbReference>
<evidence type="ECO:0000313" key="7">
    <source>
        <dbReference type="Proteomes" id="UP000077667"/>
    </source>
</evidence>
<accession>A0A1A9I7N1</accession>
<feature type="compositionally biased region" description="Basic and acidic residues" evidence="4">
    <location>
        <begin position="240"/>
        <end position="271"/>
    </location>
</feature>
<dbReference type="InterPro" id="IPR003439">
    <property type="entry name" value="ABC_transporter-like_ATP-bd"/>
</dbReference>
<dbReference type="InterPro" id="IPR050611">
    <property type="entry name" value="ABCF"/>
</dbReference>
<dbReference type="PANTHER" id="PTHR19211:SF6">
    <property type="entry name" value="BLL7188 PROTEIN"/>
    <property type="match status" value="1"/>
</dbReference>
<dbReference type="InterPro" id="IPR027417">
    <property type="entry name" value="P-loop_NTPase"/>
</dbReference>
<dbReference type="InterPro" id="IPR017871">
    <property type="entry name" value="ABC_transporter-like_CS"/>
</dbReference>
<evidence type="ECO:0000256" key="1">
    <source>
        <dbReference type="ARBA" id="ARBA00022737"/>
    </source>
</evidence>
<dbReference type="SUPFAM" id="SSF52540">
    <property type="entry name" value="P-loop containing nucleoside triphosphate hydrolases"/>
    <property type="match status" value="2"/>
</dbReference>
<organism evidence="6 7">
    <name type="scientific">Niabella ginsenosidivorans</name>
    <dbReference type="NCBI Taxonomy" id="1176587"/>
    <lineage>
        <taxon>Bacteria</taxon>
        <taxon>Pseudomonadati</taxon>
        <taxon>Bacteroidota</taxon>
        <taxon>Chitinophagia</taxon>
        <taxon>Chitinophagales</taxon>
        <taxon>Chitinophagaceae</taxon>
        <taxon>Niabella</taxon>
    </lineage>
</organism>
<keyword evidence="7" id="KW-1185">Reference proteome</keyword>
<gene>
    <name evidence="6" type="ORF">A8C56_03775</name>
</gene>
<proteinExistence type="predicted"/>
<dbReference type="PROSITE" id="PS50893">
    <property type="entry name" value="ABC_TRANSPORTER_2"/>
    <property type="match status" value="1"/>
</dbReference>
<feature type="region of interest" description="Disordered" evidence="4">
    <location>
        <begin position="240"/>
        <end position="277"/>
    </location>
</feature>
<dbReference type="Proteomes" id="UP000077667">
    <property type="component" value="Chromosome"/>
</dbReference>
<dbReference type="Pfam" id="PF00005">
    <property type="entry name" value="ABC_tran"/>
    <property type="match status" value="2"/>
</dbReference>
<dbReference type="STRING" id="1176587.A8C56_03775"/>
<dbReference type="FunFam" id="3.40.50.300:FF:001320">
    <property type="entry name" value="Heme ABC transporter ATP-binding protein"/>
    <property type="match status" value="1"/>
</dbReference>
<dbReference type="KEGG" id="nia:A8C56_03775"/>
<dbReference type="CDD" id="cd03221">
    <property type="entry name" value="ABCF_EF-3"/>
    <property type="match status" value="2"/>
</dbReference>
<dbReference type="PROSITE" id="PS00211">
    <property type="entry name" value="ABC_TRANSPORTER_1"/>
    <property type="match status" value="2"/>
</dbReference>
<dbReference type="GO" id="GO:0005524">
    <property type="term" value="F:ATP binding"/>
    <property type="evidence" value="ECO:0007669"/>
    <property type="project" value="UniProtKB-KW"/>
</dbReference>
<evidence type="ECO:0000313" key="6">
    <source>
        <dbReference type="EMBL" id="ANH83687.1"/>
    </source>
</evidence>
<dbReference type="InterPro" id="IPR003593">
    <property type="entry name" value="AAA+_ATPase"/>
</dbReference>
<evidence type="ECO:0000259" key="5">
    <source>
        <dbReference type="PROSITE" id="PS50893"/>
    </source>
</evidence>
<dbReference type="GO" id="GO:0016887">
    <property type="term" value="F:ATP hydrolysis activity"/>
    <property type="evidence" value="ECO:0007669"/>
    <property type="project" value="InterPro"/>
</dbReference>
<dbReference type="AlphaFoldDB" id="A0A1A9I7N1"/>
<keyword evidence="2" id="KW-0547">Nucleotide-binding</keyword>
<dbReference type="OrthoDB" id="613473at2"/>
<dbReference type="EMBL" id="CP015772">
    <property type="protein sequence ID" value="ANH83687.1"/>
    <property type="molecule type" value="Genomic_DNA"/>
</dbReference>
<feature type="domain" description="ABC transporter" evidence="5">
    <location>
        <begin position="2"/>
        <end position="235"/>
    </location>
</feature>